<gene>
    <name evidence="1" type="primary">89</name>
    <name evidence="1" type="ORF">SEA_SKOG_88</name>
</gene>
<dbReference type="EMBL" id="MN908687">
    <property type="protein sequence ID" value="QIG58240.1"/>
    <property type="molecule type" value="Genomic_DNA"/>
</dbReference>
<dbReference type="KEGG" id="vg:64766570"/>
<dbReference type="Proteomes" id="UP000503093">
    <property type="component" value="Segment"/>
</dbReference>
<dbReference type="GeneID" id="64766570"/>
<evidence type="ECO:0000313" key="2">
    <source>
        <dbReference type="Proteomes" id="UP000503093"/>
    </source>
</evidence>
<proteinExistence type="predicted"/>
<name>A0A6G6XKE9_9CAUD</name>
<sequence length="60" mass="6681">METKPTQRQIDSLIAQRGQLHTAATTLIVLGEDRLAQQVTNVATRVHEQIARLLCEREGA</sequence>
<organism evidence="1 2">
    <name type="scientific">Gordonia phage Skog</name>
    <dbReference type="NCBI Taxonomy" id="2704033"/>
    <lineage>
        <taxon>Viruses</taxon>
        <taxon>Duplodnaviria</taxon>
        <taxon>Heunggongvirae</taxon>
        <taxon>Uroviricota</taxon>
        <taxon>Caudoviricetes</taxon>
        <taxon>Skogvirus</taxon>
        <taxon>Skogvirus Skog</taxon>
    </lineage>
</organism>
<keyword evidence="2" id="KW-1185">Reference proteome</keyword>
<reference evidence="1 2" key="1">
    <citation type="submission" date="2020-01" db="EMBL/GenBank/DDBJ databases">
        <authorList>
            <person name="Alvaro L.E."/>
            <person name="Baker K.N."/>
            <person name="Baxter I.S."/>
            <person name="Brown M.R."/>
            <person name="Driscoll K.D."/>
            <person name="Elrubaie J.M."/>
            <person name="Feith S.L."/>
            <person name="Indihar D.F."/>
            <person name="Knoch V.T."/>
            <person name="Koirtyohann K.M."/>
            <person name="Kratz M.A."/>
            <person name="Lear A.H."/>
            <person name="Lindblom K.E."/>
            <person name="Marcus E.R."/>
            <person name="Murphy M.E."/>
            <person name="Sensor R."/>
            <person name="Sherman S.J."/>
            <person name="Swift V.R."/>
            <person name="White K.E."/>
            <person name="Wills S.J."/>
            <person name="Gatt S.M."/>
            <person name="Lohbauer S.A."/>
            <person name="Power T.R."/>
            <person name="Rosales K.A."/>
            <person name="Sisson B.M."/>
            <person name="Isern S."/>
            <person name="Michael S.F."/>
            <person name="Sunnen C.N."/>
            <person name="Garlena R.A."/>
            <person name="Russell D.A."/>
            <person name="Pope W.H."/>
            <person name="Jacobs-Sera D."/>
            <person name="Hatfull G.F."/>
        </authorList>
    </citation>
    <scope>NUCLEOTIDE SEQUENCE [LARGE SCALE GENOMIC DNA]</scope>
</reference>
<evidence type="ECO:0000313" key="1">
    <source>
        <dbReference type="EMBL" id="QIG58240.1"/>
    </source>
</evidence>
<protein>
    <submittedName>
        <fullName evidence="1">Uncharacterized protein</fullName>
    </submittedName>
</protein>
<accession>A0A6G6XKE9</accession>
<dbReference type="RefSeq" id="YP_010059338.1">
    <property type="nucleotide sequence ID" value="NC_054725.1"/>
</dbReference>